<keyword evidence="7" id="KW-1185">Reference proteome</keyword>
<protein>
    <submittedName>
        <fullName evidence="6">Uncharacterized protein</fullName>
    </submittedName>
</protein>
<dbReference type="InterPro" id="IPR051648">
    <property type="entry name" value="CWI-Assembly_Regulator"/>
</dbReference>
<dbReference type="PANTHER" id="PTHR31018:SF3">
    <property type="entry name" value="RECEPTOR PROTEIN-TYROSINE KINASE"/>
    <property type="match status" value="1"/>
</dbReference>
<keyword evidence="2" id="KW-0134">Cell wall</keyword>
<reference evidence="7" key="1">
    <citation type="journal article" date="2019" name="Int. J. Syst. Evol. Microbiol.">
        <title>The Global Catalogue of Microorganisms (GCM) 10K type strain sequencing project: providing services to taxonomists for standard genome sequencing and annotation.</title>
        <authorList>
            <consortium name="The Broad Institute Genomics Platform"/>
            <consortium name="The Broad Institute Genome Sequencing Center for Infectious Disease"/>
            <person name="Wu L."/>
            <person name="Ma J."/>
        </authorList>
    </citation>
    <scope>NUCLEOTIDE SEQUENCE [LARGE SCALE GENOMIC DNA]</scope>
    <source>
        <strain evidence="7">JCM 31920</strain>
    </source>
</reference>
<keyword evidence="4" id="KW-0732">Signal</keyword>
<evidence type="ECO:0000256" key="1">
    <source>
        <dbReference type="ARBA" id="ARBA00004191"/>
    </source>
</evidence>
<dbReference type="PANTHER" id="PTHR31018">
    <property type="entry name" value="SPORULATION-SPECIFIC PROTEIN-RELATED"/>
    <property type="match status" value="1"/>
</dbReference>
<dbReference type="SUPFAM" id="SSF52058">
    <property type="entry name" value="L domain-like"/>
    <property type="match status" value="2"/>
</dbReference>
<sequence length="445" mass="47942">MDGFKSNYPNCTVIPGILRISGTDITNLSGLAQITGVTRELVINGTSITNLNGLNNITSSGGALQILGNGSLTSLTGLGQINDLWLRLENNSALSSLRGMEHFTSINTLSISENLSLTDLTALSNLTTVTGVLDISVGTPVTSLAGLENLTQTEELWLQNLPSLADISALANLTTIDKWLYISNCPSLPDLDGLSNVEQIGDLIVFRNPALVSLDGLSSLKKITSSVTITNNDALSECAIKAICDFVSVEEALVSIDNNLGDCRDLNAVRAACVELPVRLVSFDASEEAGQAHLHWKTTDETNSHYFEIQKSQDAKNWHIIGSVLAKGSSRQPNQYAFTDRFLASSISYYRLRSVDLDGSYSLSPIVSVNMAGHRQPLVYPVPAVSGAWIEGGLNTKAELLNIRGNVLKTWQVTSDKDYLDLGDLNPGHYLIRIGGQAPLRLIKK</sequence>
<evidence type="ECO:0000256" key="3">
    <source>
        <dbReference type="ARBA" id="ARBA00022525"/>
    </source>
</evidence>
<comment type="subcellular location">
    <subcellularLocation>
        <location evidence="1">Secreted</location>
        <location evidence="1">Cell wall</location>
    </subcellularLocation>
</comment>
<evidence type="ECO:0000313" key="7">
    <source>
        <dbReference type="Proteomes" id="UP001501508"/>
    </source>
</evidence>
<comment type="caution">
    <text evidence="6">The sequence shown here is derived from an EMBL/GenBank/DDBJ whole genome shotgun (WGS) entry which is preliminary data.</text>
</comment>
<organism evidence="6 7">
    <name type="scientific">Ravibacter arvi</name>
    <dbReference type="NCBI Taxonomy" id="2051041"/>
    <lineage>
        <taxon>Bacteria</taxon>
        <taxon>Pseudomonadati</taxon>
        <taxon>Bacteroidota</taxon>
        <taxon>Cytophagia</taxon>
        <taxon>Cytophagales</taxon>
        <taxon>Spirosomataceae</taxon>
        <taxon>Ravibacter</taxon>
    </lineage>
</organism>
<evidence type="ECO:0000313" key="6">
    <source>
        <dbReference type="EMBL" id="GAA4442297.1"/>
    </source>
</evidence>
<proteinExistence type="predicted"/>
<evidence type="ECO:0000256" key="4">
    <source>
        <dbReference type="ARBA" id="ARBA00022729"/>
    </source>
</evidence>
<evidence type="ECO:0000256" key="5">
    <source>
        <dbReference type="ARBA" id="ARBA00023180"/>
    </source>
</evidence>
<keyword evidence="3" id="KW-0964">Secreted</keyword>
<keyword evidence="5" id="KW-0325">Glycoprotein</keyword>
<gene>
    <name evidence="6" type="ORF">GCM10023091_28840</name>
</gene>
<evidence type="ECO:0000256" key="2">
    <source>
        <dbReference type="ARBA" id="ARBA00022512"/>
    </source>
</evidence>
<dbReference type="EMBL" id="BAABEY010000026">
    <property type="protein sequence ID" value="GAA4442297.1"/>
    <property type="molecule type" value="Genomic_DNA"/>
</dbReference>
<dbReference type="Proteomes" id="UP001501508">
    <property type="component" value="Unassembled WGS sequence"/>
</dbReference>
<dbReference type="InterPro" id="IPR036941">
    <property type="entry name" value="Rcpt_L-dom_sf"/>
</dbReference>
<name>A0ABP8M350_9BACT</name>
<dbReference type="Gene3D" id="3.80.20.20">
    <property type="entry name" value="Receptor L-domain"/>
    <property type="match status" value="2"/>
</dbReference>
<accession>A0ABP8M350</accession>